<keyword evidence="2" id="KW-1185">Reference proteome</keyword>
<organism evidence="1 2">
    <name type="scientific">Agrilutibacter solisilvae</name>
    <dbReference type="NCBI Taxonomy" id="2763317"/>
    <lineage>
        <taxon>Bacteria</taxon>
        <taxon>Pseudomonadati</taxon>
        <taxon>Pseudomonadota</taxon>
        <taxon>Gammaproteobacteria</taxon>
        <taxon>Lysobacterales</taxon>
        <taxon>Lysobacteraceae</taxon>
        <taxon>Agrilutibacter</taxon>
    </lineage>
</organism>
<dbReference type="AlphaFoldDB" id="A0A974Y2D8"/>
<dbReference type="Pfam" id="PF01042">
    <property type="entry name" value="Ribonuc_L-PSP"/>
    <property type="match status" value="1"/>
</dbReference>
<dbReference type="InterPro" id="IPR006175">
    <property type="entry name" value="YjgF/YER057c/UK114"/>
</dbReference>
<proteinExistence type="predicted"/>
<gene>
    <name evidence="1" type="ORF">I8J32_011900</name>
</gene>
<dbReference type="Gene3D" id="3.30.1330.40">
    <property type="entry name" value="RutC-like"/>
    <property type="match status" value="1"/>
</dbReference>
<protein>
    <submittedName>
        <fullName evidence="1">RidA family protein</fullName>
    </submittedName>
</protein>
<dbReference type="PANTHER" id="PTHR11803:SF48">
    <property type="entry name" value="2-AMINOMUCONATE DEAMINASE"/>
    <property type="match status" value="1"/>
</dbReference>
<reference evidence="1 2" key="1">
    <citation type="submission" date="2021-03" db="EMBL/GenBank/DDBJ databases">
        <title>Lysobacter sp. nov. isolated from soil of gangwondo yeongwol, south Korea.</title>
        <authorList>
            <person name="Kim K.R."/>
            <person name="Kim K.H."/>
            <person name="Jeon C.O."/>
        </authorList>
    </citation>
    <scope>NUCLEOTIDE SEQUENCE [LARGE SCALE GENOMIC DNA]</scope>
    <source>
        <strain evidence="1 2">R19</strain>
    </source>
</reference>
<dbReference type="CDD" id="cd00448">
    <property type="entry name" value="YjgF_YER057c_UK114_family"/>
    <property type="match status" value="1"/>
</dbReference>
<dbReference type="KEGG" id="lsf:I8J32_011900"/>
<evidence type="ECO:0000313" key="1">
    <source>
        <dbReference type="EMBL" id="QSX80054.1"/>
    </source>
</evidence>
<dbReference type="PANTHER" id="PTHR11803">
    <property type="entry name" value="2-IMINOBUTANOATE/2-IMINOPROPANOATE DEAMINASE RIDA"/>
    <property type="match status" value="1"/>
</dbReference>
<sequence length="155" mass="16601">MKPASTASHDVIQTQAAPRPVGTYPHARRVGELLFLSGIGPRDAATNAIAGNEYFADGRVRRYDIAAQARAVFANVRAVLEASGAHWEDLVDVTVYLTDMGRDFKAYNAVWAEHFPDIETAPCRTTLGITALPTPIAIELKCTAVVRQPAPAAGA</sequence>
<dbReference type="InterPro" id="IPR035959">
    <property type="entry name" value="RutC-like_sf"/>
</dbReference>
<dbReference type="GO" id="GO:0005829">
    <property type="term" value="C:cytosol"/>
    <property type="evidence" value="ECO:0007669"/>
    <property type="project" value="TreeGrafter"/>
</dbReference>
<dbReference type="GO" id="GO:0019239">
    <property type="term" value="F:deaminase activity"/>
    <property type="evidence" value="ECO:0007669"/>
    <property type="project" value="TreeGrafter"/>
</dbReference>
<accession>A0A974Y2D8</accession>
<dbReference type="Proteomes" id="UP000639274">
    <property type="component" value="Chromosome"/>
</dbReference>
<name>A0A974Y2D8_9GAMM</name>
<dbReference type="EMBL" id="CP071518">
    <property type="protein sequence ID" value="QSX80054.1"/>
    <property type="molecule type" value="Genomic_DNA"/>
</dbReference>
<evidence type="ECO:0000313" key="2">
    <source>
        <dbReference type="Proteomes" id="UP000639274"/>
    </source>
</evidence>
<dbReference type="SUPFAM" id="SSF55298">
    <property type="entry name" value="YjgF-like"/>
    <property type="match status" value="1"/>
</dbReference>